<dbReference type="EMBL" id="RXIC02000019">
    <property type="protein sequence ID" value="KAB1227230.1"/>
    <property type="molecule type" value="Genomic_DNA"/>
</dbReference>
<reference evidence="1 2" key="1">
    <citation type="journal article" date="2019" name="Plant Biotechnol. J.">
        <title>The red bayberry genome and genetic basis of sex determination.</title>
        <authorList>
            <person name="Jia H.M."/>
            <person name="Jia H.J."/>
            <person name="Cai Q.L."/>
            <person name="Wang Y."/>
            <person name="Zhao H.B."/>
            <person name="Yang W.F."/>
            <person name="Wang G.Y."/>
            <person name="Li Y.H."/>
            <person name="Zhan D.L."/>
            <person name="Shen Y.T."/>
            <person name="Niu Q.F."/>
            <person name="Chang L."/>
            <person name="Qiu J."/>
            <person name="Zhao L."/>
            <person name="Xie H.B."/>
            <person name="Fu W.Y."/>
            <person name="Jin J."/>
            <person name="Li X.W."/>
            <person name="Jiao Y."/>
            <person name="Zhou C.C."/>
            <person name="Tu T."/>
            <person name="Chai C.Y."/>
            <person name="Gao J.L."/>
            <person name="Fan L.J."/>
            <person name="van de Weg E."/>
            <person name="Wang J.Y."/>
            <person name="Gao Z.S."/>
        </authorList>
    </citation>
    <scope>NUCLEOTIDE SEQUENCE [LARGE SCALE GENOMIC DNA]</scope>
    <source>
        <tissue evidence="1">Leaves</tissue>
    </source>
</reference>
<comment type="caution">
    <text evidence="1">The sequence shown here is derived from an EMBL/GenBank/DDBJ whole genome shotgun (WGS) entry which is preliminary data.</text>
</comment>
<proteinExistence type="predicted"/>
<accession>A0A6A1WX48</accession>
<dbReference type="AlphaFoldDB" id="A0A6A1WX48"/>
<evidence type="ECO:0000313" key="1">
    <source>
        <dbReference type="EMBL" id="KAB1227230.1"/>
    </source>
</evidence>
<organism evidence="1 2">
    <name type="scientific">Morella rubra</name>
    <name type="common">Chinese bayberry</name>
    <dbReference type="NCBI Taxonomy" id="262757"/>
    <lineage>
        <taxon>Eukaryota</taxon>
        <taxon>Viridiplantae</taxon>
        <taxon>Streptophyta</taxon>
        <taxon>Embryophyta</taxon>
        <taxon>Tracheophyta</taxon>
        <taxon>Spermatophyta</taxon>
        <taxon>Magnoliopsida</taxon>
        <taxon>eudicotyledons</taxon>
        <taxon>Gunneridae</taxon>
        <taxon>Pentapetalae</taxon>
        <taxon>rosids</taxon>
        <taxon>fabids</taxon>
        <taxon>Fagales</taxon>
        <taxon>Myricaceae</taxon>
        <taxon>Morella</taxon>
    </lineage>
</organism>
<protein>
    <submittedName>
        <fullName evidence="1">Uncharacterized protein</fullName>
    </submittedName>
</protein>
<name>A0A6A1WX48_9ROSI</name>
<keyword evidence="2" id="KW-1185">Reference proteome</keyword>
<evidence type="ECO:0000313" key="2">
    <source>
        <dbReference type="Proteomes" id="UP000516437"/>
    </source>
</evidence>
<dbReference type="Proteomes" id="UP000516437">
    <property type="component" value="Chromosome 1"/>
</dbReference>
<gene>
    <name evidence="1" type="ORF">CJ030_MR1G007863</name>
</gene>
<sequence>MARQPTHYPINNRLGQSEGQLIKRRNHPRCSDILQLFGLDNRIGLRDLLPPLPFEVEGAPAPLRELVGPAKGHPALALEPRQPHAPPASQAPVWLSWRYGLRLRLNLVQLILRNNSSRKSFT</sequence>